<feature type="transmembrane region" description="Helical" evidence="1">
    <location>
        <begin position="108"/>
        <end position="125"/>
    </location>
</feature>
<dbReference type="OrthoDB" id="3261349at2759"/>
<evidence type="ECO:0000256" key="1">
    <source>
        <dbReference type="SAM" id="Phobius"/>
    </source>
</evidence>
<keyword evidence="1" id="KW-0472">Membrane</keyword>
<organism evidence="3 4">
    <name type="scientific">Dichomitus squalens (strain LYAD-421)</name>
    <name type="common">Western red white-rot fungus</name>
    <dbReference type="NCBI Taxonomy" id="732165"/>
    <lineage>
        <taxon>Eukaryota</taxon>
        <taxon>Fungi</taxon>
        <taxon>Dikarya</taxon>
        <taxon>Basidiomycota</taxon>
        <taxon>Agaricomycotina</taxon>
        <taxon>Agaricomycetes</taxon>
        <taxon>Polyporales</taxon>
        <taxon>Polyporaceae</taxon>
        <taxon>Dichomitus</taxon>
    </lineage>
</organism>
<feature type="transmembrane region" description="Helical" evidence="1">
    <location>
        <begin position="15"/>
        <end position="35"/>
    </location>
</feature>
<accession>R7SSU8</accession>
<dbReference type="Pfam" id="PF20151">
    <property type="entry name" value="DUF6533"/>
    <property type="match status" value="1"/>
</dbReference>
<dbReference type="Proteomes" id="UP000053319">
    <property type="component" value="Unassembled WGS sequence"/>
</dbReference>
<protein>
    <recommendedName>
        <fullName evidence="2">DUF6533 domain-containing protein</fullName>
    </recommendedName>
</protein>
<feature type="transmembrane region" description="Helical" evidence="1">
    <location>
        <begin position="42"/>
        <end position="61"/>
    </location>
</feature>
<dbReference type="EMBL" id="JH719426">
    <property type="protein sequence ID" value="EJF59264.1"/>
    <property type="molecule type" value="Genomic_DNA"/>
</dbReference>
<keyword evidence="1" id="KW-0812">Transmembrane</keyword>
<keyword evidence="1" id="KW-1133">Transmembrane helix</keyword>
<dbReference type="KEGG" id="dsq:DICSQDRAFT_128419"/>
<dbReference type="InterPro" id="IPR045340">
    <property type="entry name" value="DUF6533"/>
</dbReference>
<evidence type="ECO:0000313" key="4">
    <source>
        <dbReference type="Proteomes" id="UP000053319"/>
    </source>
</evidence>
<dbReference type="RefSeq" id="XP_007368045.1">
    <property type="nucleotide sequence ID" value="XM_007367983.1"/>
</dbReference>
<gene>
    <name evidence="3" type="ORF">DICSQDRAFT_128419</name>
</gene>
<proteinExistence type="predicted"/>
<reference evidence="3 4" key="1">
    <citation type="journal article" date="2012" name="Science">
        <title>The Paleozoic origin of enzymatic lignin decomposition reconstructed from 31 fungal genomes.</title>
        <authorList>
            <person name="Floudas D."/>
            <person name="Binder M."/>
            <person name="Riley R."/>
            <person name="Barry K."/>
            <person name="Blanchette R.A."/>
            <person name="Henrissat B."/>
            <person name="Martinez A.T."/>
            <person name="Otillar R."/>
            <person name="Spatafora J.W."/>
            <person name="Yadav J.S."/>
            <person name="Aerts A."/>
            <person name="Benoit I."/>
            <person name="Boyd A."/>
            <person name="Carlson A."/>
            <person name="Copeland A."/>
            <person name="Coutinho P.M."/>
            <person name="de Vries R.P."/>
            <person name="Ferreira P."/>
            <person name="Findley K."/>
            <person name="Foster B."/>
            <person name="Gaskell J."/>
            <person name="Glotzer D."/>
            <person name="Gorecki P."/>
            <person name="Heitman J."/>
            <person name="Hesse C."/>
            <person name="Hori C."/>
            <person name="Igarashi K."/>
            <person name="Jurgens J.A."/>
            <person name="Kallen N."/>
            <person name="Kersten P."/>
            <person name="Kohler A."/>
            <person name="Kuees U."/>
            <person name="Kumar T.K.A."/>
            <person name="Kuo A."/>
            <person name="LaButti K."/>
            <person name="Larrondo L.F."/>
            <person name="Lindquist E."/>
            <person name="Ling A."/>
            <person name="Lombard V."/>
            <person name="Lucas S."/>
            <person name="Lundell T."/>
            <person name="Martin R."/>
            <person name="McLaughlin D.J."/>
            <person name="Morgenstern I."/>
            <person name="Morin E."/>
            <person name="Murat C."/>
            <person name="Nagy L.G."/>
            <person name="Nolan M."/>
            <person name="Ohm R.A."/>
            <person name="Patyshakuliyeva A."/>
            <person name="Rokas A."/>
            <person name="Ruiz-Duenas F.J."/>
            <person name="Sabat G."/>
            <person name="Salamov A."/>
            <person name="Samejima M."/>
            <person name="Schmutz J."/>
            <person name="Slot J.C."/>
            <person name="St John F."/>
            <person name="Stenlid J."/>
            <person name="Sun H."/>
            <person name="Sun S."/>
            <person name="Syed K."/>
            <person name="Tsang A."/>
            <person name="Wiebenga A."/>
            <person name="Young D."/>
            <person name="Pisabarro A."/>
            <person name="Eastwood D.C."/>
            <person name="Martin F."/>
            <person name="Cullen D."/>
            <person name="Grigoriev I.V."/>
            <person name="Hibbett D.S."/>
        </authorList>
    </citation>
    <scope>NUCLEOTIDE SEQUENCE [LARGE SCALE GENOMIC DNA]</scope>
    <source>
        <strain evidence="3 4">LYAD-421 SS1</strain>
    </source>
</reference>
<dbReference type="HOGENOM" id="CLU_1626992_0_0_1"/>
<dbReference type="GeneID" id="18834469"/>
<evidence type="ECO:0000313" key="3">
    <source>
        <dbReference type="EMBL" id="EJF59264.1"/>
    </source>
</evidence>
<feature type="transmembrane region" description="Helical" evidence="1">
    <location>
        <begin position="81"/>
        <end position="101"/>
    </location>
</feature>
<dbReference type="AlphaFoldDB" id="R7SSU8"/>
<name>R7SSU8_DICSQ</name>
<evidence type="ECO:0000259" key="2">
    <source>
        <dbReference type="Pfam" id="PF20151"/>
    </source>
</evidence>
<sequence>MILRLPSPPSADSDYITRIASAVALAILYYDYILIFSAEVALFWKACFSLASFIFYLNRYLTLFSHVLVLYELYRVSDENLWSAAIQVIVAGLQFFRLYALYRGSRRVISMVFAIFIWSYLVIFADAEDAFELHTREWYTWCWLRSHYNCGSSSFSFEENFQI</sequence>
<feature type="domain" description="DUF6533" evidence="2">
    <location>
        <begin position="21"/>
        <end position="64"/>
    </location>
</feature>